<dbReference type="SUPFAM" id="SSF81296">
    <property type="entry name" value="E set domains"/>
    <property type="match status" value="1"/>
</dbReference>
<dbReference type="Pfam" id="PF22019">
    <property type="entry name" value="GlgB_N"/>
    <property type="match status" value="1"/>
</dbReference>
<dbReference type="InterPro" id="IPR013783">
    <property type="entry name" value="Ig-like_fold"/>
</dbReference>
<reference evidence="7" key="1">
    <citation type="journal article" date="2019" name="Int. J. Syst. Evol. Microbiol.">
        <title>The Global Catalogue of Microorganisms (GCM) 10K type strain sequencing project: providing services to taxonomists for standard genome sequencing and annotation.</title>
        <authorList>
            <consortium name="The Broad Institute Genomics Platform"/>
            <consortium name="The Broad Institute Genome Sequencing Center for Infectious Disease"/>
            <person name="Wu L."/>
            <person name="Ma J."/>
        </authorList>
    </citation>
    <scope>NUCLEOTIDE SEQUENCE [LARGE SCALE GENOMIC DNA]</scope>
    <source>
        <strain evidence="7">CGMCC 4.7178</strain>
    </source>
</reference>
<evidence type="ECO:0000259" key="3">
    <source>
        <dbReference type="Pfam" id="PF02806"/>
    </source>
</evidence>
<keyword evidence="7" id="KW-1185">Reference proteome</keyword>
<evidence type="ECO:0000259" key="5">
    <source>
        <dbReference type="Pfam" id="PF22019"/>
    </source>
</evidence>
<feature type="region of interest" description="Disordered" evidence="2">
    <location>
        <begin position="1"/>
        <end position="129"/>
    </location>
</feature>
<evidence type="ECO:0000313" key="6">
    <source>
        <dbReference type="EMBL" id="GGO58068.1"/>
    </source>
</evidence>
<dbReference type="InterPro" id="IPR014756">
    <property type="entry name" value="Ig_E-set"/>
</dbReference>
<dbReference type="PIRSF" id="PIRSF000463">
    <property type="entry name" value="GlgB"/>
    <property type="match status" value="1"/>
</dbReference>
<feature type="domain" description="1,4-alpha-glucan branching enzyme GlgB N-terminal" evidence="5">
    <location>
        <begin position="130"/>
        <end position="223"/>
    </location>
</feature>
<dbReference type="InterPro" id="IPR013780">
    <property type="entry name" value="Glyco_hydro_b"/>
</dbReference>
<dbReference type="Gene3D" id="2.60.40.1180">
    <property type="entry name" value="Golgi alpha-mannosidase II"/>
    <property type="match status" value="1"/>
</dbReference>
<evidence type="ECO:0000259" key="4">
    <source>
        <dbReference type="Pfam" id="PF02922"/>
    </source>
</evidence>
<feature type="domain" description="Alpha-amylase/branching enzyme C-terminal all beta" evidence="3">
    <location>
        <begin position="738"/>
        <end position="830"/>
    </location>
</feature>
<proteinExistence type="predicted"/>
<name>A0ABQ2MT18_9ACTN</name>
<dbReference type="InterPro" id="IPR004193">
    <property type="entry name" value="Glyco_hydro_13_N"/>
</dbReference>
<feature type="domain" description="Glycoside hydrolase family 13 N-terminal" evidence="4">
    <location>
        <begin position="250"/>
        <end position="331"/>
    </location>
</feature>
<protein>
    <submittedName>
        <fullName evidence="6">1,4-alpha-glucan branching enzyme GlgB</fullName>
    </submittedName>
</protein>
<dbReference type="Pfam" id="PF02806">
    <property type="entry name" value="Alpha-amylase_C"/>
    <property type="match status" value="1"/>
</dbReference>
<dbReference type="InterPro" id="IPR017853">
    <property type="entry name" value="GH"/>
</dbReference>
<dbReference type="CDD" id="cd02855">
    <property type="entry name" value="E_set_GBE_prok_N"/>
    <property type="match status" value="1"/>
</dbReference>
<dbReference type="PANTHER" id="PTHR43651:SF3">
    <property type="entry name" value="1,4-ALPHA-GLUCAN-BRANCHING ENZYME"/>
    <property type="match status" value="1"/>
</dbReference>
<dbReference type="InterPro" id="IPR037439">
    <property type="entry name" value="Branching_enzy"/>
</dbReference>
<dbReference type="Gene3D" id="3.20.20.80">
    <property type="entry name" value="Glycosidases"/>
    <property type="match status" value="2"/>
</dbReference>
<evidence type="ECO:0000313" key="7">
    <source>
        <dbReference type="Proteomes" id="UP000631535"/>
    </source>
</evidence>
<dbReference type="RefSeq" id="WP_229712246.1">
    <property type="nucleotide sequence ID" value="NZ_BMMP01000028.1"/>
</dbReference>
<accession>A0ABQ2MT18</accession>
<dbReference type="Pfam" id="PF02922">
    <property type="entry name" value="CBM_48"/>
    <property type="match status" value="1"/>
</dbReference>
<dbReference type="SUPFAM" id="SSF51011">
    <property type="entry name" value="Glycosyl hydrolase domain"/>
    <property type="match status" value="1"/>
</dbReference>
<dbReference type="CDD" id="cd11322">
    <property type="entry name" value="AmyAc_Glg_BE"/>
    <property type="match status" value="1"/>
</dbReference>
<sequence>MTVPSSPDRQGRSQPAVPATFLAGGDAGHDGDRPGGWSLGALTGPIAAPVGGPGGKPATRGPGRRGTSPLNPRGTELTPAPPPAPATRAPHRARTPRSGGTVRAAGDDRGTAASKATSVRPAPALSGEDRGRLLAGTHRDPHSVLGARTVPDGRVRFRTLQPAAHSVTVVAGEGGLRARLPDEGDGLFAGEVAVAAGRLPAYELLVEYGEAGRRELARVADPYRFPPALGESDVRTAVEGRHEQLWQALGAREMTHRGVTGTRFTVWAPGVGGVRVVGDFNCWDGRGTSMRALGSSDVWELFLPGVGDGDVYKFEAVRDDGSRTLFADPMARLAEVPPGDGSVVRTSAHRWRDGDWLDRRGAGKAQAAPVSVYEVHLPSWRPGLACRELAEQLPAYVRDLGFTHVELMPCAEPRATGAPGHGVQGLFAPVPGIGDPDGLKCLVDALHRAGIGVIMAWAPMPALASPREPLGPGMRCLLSSSAVYWCETFHLDGIRVDGVASLLAAGSPPAPERPASGAFTRPAPEAVSLLQELNALLHRRCPGVMTFAEVPAPWDGVTRATHHVGESGYGGLGFDFTWDTAWMRGSLTYAGREPGQRSGHLAELTSSMSSAYAESRLLPVPHTQVTAGKGPLVSRMPGDRAEQFANHRAFLAFMWAHPGKQLLFMGQEFAQTTEWGQSHGPDWWLLDPSSPAEPRHRGVRTLVRDLNEEYLRTPALWQLDTQPGGFAWIHDGSGGPDTENVVAFLRFDGEGDPLAAVCNFSDVLRTGYRLGLPDTHAAWSEVLSTDELRYGGSGVTTGSGPLAAGPVKAHGRPTSVTLTLPPLTTVWLRPYTGPVRDW</sequence>
<dbReference type="Gene3D" id="2.60.40.10">
    <property type="entry name" value="Immunoglobulins"/>
    <property type="match status" value="2"/>
</dbReference>
<dbReference type="EMBL" id="BMMP01000028">
    <property type="protein sequence ID" value="GGO58068.1"/>
    <property type="molecule type" value="Genomic_DNA"/>
</dbReference>
<keyword evidence="1" id="KW-0808">Transferase</keyword>
<dbReference type="SUPFAM" id="SSF51445">
    <property type="entry name" value="(Trans)glycosidases"/>
    <property type="match status" value="1"/>
</dbReference>
<dbReference type="InterPro" id="IPR006048">
    <property type="entry name" value="A-amylase/branching_C"/>
</dbReference>
<evidence type="ECO:0000256" key="1">
    <source>
        <dbReference type="ARBA" id="ARBA00022676"/>
    </source>
</evidence>
<evidence type="ECO:0000256" key="2">
    <source>
        <dbReference type="SAM" id="MobiDB-lite"/>
    </source>
</evidence>
<comment type="caution">
    <text evidence="6">The sequence shown here is derived from an EMBL/GenBank/DDBJ whole genome shotgun (WGS) entry which is preliminary data.</text>
</comment>
<dbReference type="InterPro" id="IPR054169">
    <property type="entry name" value="GlgB_N"/>
</dbReference>
<keyword evidence="1" id="KW-0328">Glycosyltransferase</keyword>
<dbReference type="Proteomes" id="UP000631535">
    <property type="component" value="Unassembled WGS sequence"/>
</dbReference>
<dbReference type="PANTHER" id="PTHR43651">
    <property type="entry name" value="1,4-ALPHA-GLUCAN-BRANCHING ENZYME"/>
    <property type="match status" value="1"/>
</dbReference>
<dbReference type="InterPro" id="IPR044143">
    <property type="entry name" value="GlgB_N_E_set_prok"/>
</dbReference>
<organism evidence="6 7">
    <name type="scientific">Streptomyces daqingensis</name>
    <dbReference type="NCBI Taxonomy" id="1472640"/>
    <lineage>
        <taxon>Bacteria</taxon>
        <taxon>Bacillati</taxon>
        <taxon>Actinomycetota</taxon>
        <taxon>Actinomycetes</taxon>
        <taxon>Kitasatosporales</taxon>
        <taxon>Streptomycetaceae</taxon>
        <taxon>Streptomyces</taxon>
    </lineage>
</organism>
<gene>
    <name evidence="6" type="primary">glgB</name>
    <name evidence="6" type="ORF">GCM10012287_55380</name>
</gene>